<dbReference type="EMBL" id="QHHQ01000003">
    <property type="protein sequence ID" value="RAI01105.1"/>
    <property type="molecule type" value="Genomic_DNA"/>
</dbReference>
<accession>A0A8B2NUX7</accession>
<gene>
    <name evidence="1" type="ORF">DLJ53_17980</name>
</gene>
<organism evidence="1 2">
    <name type="scientific">Acuticoccus sediminis</name>
    <dbReference type="NCBI Taxonomy" id="2184697"/>
    <lineage>
        <taxon>Bacteria</taxon>
        <taxon>Pseudomonadati</taxon>
        <taxon>Pseudomonadota</taxon>
        <taxon>Alphaproteobacteria</taxon>
        <taxon>Hyphomicrobiales</taxon>
        <taxon>Amorphaceae</taxon>
        <taxon>Acuticoccus</taxon>
    </lineage>
</organism>
<proteinExistence type="predicted"/>
<protein>
    <submittedName>
        <fullName evidence="1">Uncharacterized protein</fullName>
    </submittedName>
</protein>
<evidence type="ECO:0000313" key="1">
    <source>
        <dbReference type="EMBL" id="RAI01105.1"/>
    </source>
</evidence>
<dbReference type="AlphaFoldDB" id="A0A8B2NUX7"/>
<evidence type="ECO:0000313" key="2">
    <source>
        <dbReference type="Proteomes" id="UP000249590"/>
    </source>
</evidence>
<sequence length="134" mass="14724">MPTSLQIRQTRVMDVIDDKLGERFEIVPRLPGNSRNLPGDDPGRESATVTGVMTNRSGEIERGAYQGKAWGGEVPADYATLSIQHALAPGYVRTGDHVRALDRSGTPLFEVAQVMRSHRGRLVFRVTPLSLPQT</sequence>
<name>A0A8B2NUX7_9HYPH</name>
<dbReference type="Proteomes" id="UP000249590">
    <property type="component" value="Unassembled WGS sequence"/>
</dbReference>
<reference evidence="1 2" key="1">
    <citation type="submission" date="2018-05" db="EMBL/GenBank/DDBJ databases">
        <title>Acuticoccus sediminis sp. nov., isolated from deep-sea sediment of Indian Ocean.</title>
        <authorList>
            <person name="Liu X."/>
            <person name="Lai Q."/>
            <person name="Du Y."/>
            <person name="Sun F."/>
            <person name="Zhang X."/>
            <person name="Wang S."/>
            <person name="Shao Z."/>
        </authorList>
    </citation>
    <scope>NUCLEOTIDE SEQUENCE [LARGE SCALE GENOMIC DNA]</scope>
    <source>
        <strain evidence="1 2">PTG4-2</strain>
    </source>
</reference>
<keyword evidence="2" id="KW-1185">Reference proteome</keyword>
<comment type="caution">
    <text evidence="1">The sequence shown here is derived from an EMBL/GenBank/DDBJ whole genome shotgun (WGS) entry which is preliminary data.</text>
</comment>